<dbReference type="PANTHER" id="PTHR46469">
    <property type="entry name" value="TRANSCRIPTION INITIATION FACTOR TFIID SUBUNIT 8"/>
    <property type="match status" value="1"/>
</dbReference>
<dbReference type="HOGENOM" id="CLU_026584_0_1_1"/>
<evidence type="ECO:0000256" key="1">
    <source>
        <dbReference type="ARBA" id="ARBA00004123"/>
    </source>
</evidence>
<dbReference type="GO" id="GO:0005669">
    <property type="term" value="C:transcription factor TFIID complex"/>
    <property type="evidence" value="ECO:0007669"/>
    <property type="project" value="InterPro"/>
</dbReference>
<keyword evidence="6" id="KW-0539">Nucleus</keyword>
<feature type="domain" description="Transcription factor TFIID subunit 8 C-terminal" evidence="9">
    <location>
        <begin position="179"/>
        <end position="227"/>
    </location>
</feature>
<name>N1PTA2_DOTSN</name>
<dbReference type="eggNOG" id="ENOG502SG72">
    <property type="taxonomic scope" value="Eukaryota"/>
</dbReference>
<keyword evidence="11" id="KW-1185">Reference proteome</keyword>
<dbReference type="OrthoDB" id="2193813at2759"/>
<reference evidence="10 11" key="2">
    <citation type="journal article" date="2012" name="PLoS Pathog.">
        <title>Diverse lifestyles and strategies of plant pathogenesis encoded in the genomes of eighteen Dothideomycetes fungi.</title>
        <authorList>
            <person name="Ohm R.A."/>
            <person name="Feau N."/>
            <person name="Henrissat B."/>
            <person name="Schoch C.L."/>
            <person name="Horwitz B.A."/>
            <person name="Barry K.W."/>
            <person name="Condon B.J."/>
            <person name="Copeland A.C."/>
            <person name="Dhillon B."/>
            <person name="Glaser F."/>
            <person name="Hesse C.N."/>
            <person name="Kosti I."/>
            <person name="LaButti K."/>
            <person name="Lindquist E.A."/>
            <person name="Lucas S."/>
            <person name="Salamov A.A."/>
            <person name="Bradshaw R.E."/>
            <person name="Ciuffetti L."/>
            <person name="Hamelin R.C."/>
            <person name="Kema G.H.J."/>
            <person name="Lawrence C."/>
            <person name="Scott J.A."/>
            <person name="Spatafora J.W."/>
            <person name="Turgeon B.G."/>
            <person name="de Wit P.J.G.M."/>
            <person name="Zhong S."/>
            <person name="Goodwin S.B."/>
            <person name="Grigoriev I.V."/>
        </authorList>
    </citation>
    <scope>NUCLEOTIDE SEQUENCE [LARGE SCALE GENOMIC DNA]</scope>
    <source>
        <strain evidence="11">NZE10 / CBS 128990</strain>
    </source>
</reference>
<feature type="region of interest" description="Disordered" evidence="7">
    <location>
        <begin position="231"/>
        <end position="266"/>
    </location>
</feature>
<evidence type="ECO:0000313" key="10">
    <source>
        <dbReference type="EMBL" id="EME46597.1"/>
    </source>
</evidence>
<reference evidence="11" key="1">
    <citation type="journal article" date="2012" name="PLoS Genet.">
        <title>The genomes of the fungal plant pathogens Cladosporium fulvum and Dothistroma septosporum reveal adaptation to different hosts and lifestyles but also signatures of common ancestry.</title>
        <authorList>
            <person name="de Wit P.J.G.M."/>
            <person name="van der Burgt A."/>
            <person name="Oekmen B."/>
            <person name="Stergiopoulos I."/>
            <person name="Abd-Elsalam K.A."/>
            <person name="Aerts A.L."/>
            <person name="Bahkali A.H."/>
            <person name="Beenen H.G."/>
            <person name="Chettri P."/>
            <person name="Cox M.P."/>
            <person name="Datema E."/>
            <person name="de Vries R.P."/>
            <person name="Dhillon B."/>
            <person name="Ganley A.R."/>
            <person name="Griffiths S.A."/>
            <person name="Guo Y."/>
            <person name="Hamelin R.C."/>
            <person name="Henrissat B."/>
            <person name="Kabir M.S."/>
            <person name="Jashni M.K."/>
            <person name="Kema G."/>
            <person name="Klaubauf S."/>
            <person name="Lapidus A."/>
            <person name="Levasseur A."/>
            <person name="Lindquist E."/>
            <person name="Mehrabi R."/>
            <person name="Ohm R.A."/>
            <person name="Owen T.J."/>
            <person name="Salamov A."/>
            <person name="Schwelm A."/>
            <person name="Schijlen E."/>
            <person name="Sun H."/>
            <person name="van den Burg H.A."/>
            <person name="van Ham R.C.H.J."/>
            <person name="Zhang S."/>
            <person name="Goodwin S.B."/>
            <person name="Grigoriev I.V."/>
            <person name="Collemare J."/>
            <person name="Bradshaw R.E."/>
        </authorList>
    </citation>
    <scope>NUCLEOTIDE SEQUENCE [LARGE SCALE GENOMIC DNA]</scope>
    <source>
        <strain evidence="11">NZE10 / CBS 128990</strain>
    </source>
</reference>
<protein>
    <recommendedName>
        <fullName evidence="3">Transcription initiation factor TFIID subunit 8</fullName>
    </recommendedName>
</protein>
<dbReference type="Proteomes" id="UP000016933">
    <property type="component" value="Unassembled WGS sequence"/>
</dbReference>
<dbReference type="STRING" id="675120.N1PTA2"/>
<dbReference type="AlphaFoldDB" id="N1PTA2"/>
<dbReference type="EMBL" id="KB446537">
    <property type="protein sequence ID" value="EME46597.1"/>
    <property type="molecule type" value="Genomic_DNA"/>
</dbReference>
<evidence type="ECO:0000256" key="6">
    <source>
        <dbReference type="ARBA" id="ARBA00023242"/>
    </source>
</evidence>
<evidence type="ECO:0000313" key="11">
    <source>
        <dbReference type="Proteomes" id="UP000016933"/>
    </source>
</evidence>
<evidence type="ECO:0000256" key="5">
    <source>
        <dbReference type="ARBA" id="ARBA00023163"/>
    </source>
</evidence>
<dbReference type="InterPro" id="IPR037818">
    <property type="entry name" value="TAF8"/>
</dbReference>
<dbReference type="GO" id="GO:0006367">
    <property type="term" value="P:transcription initiation at RNA polymerase II promoter"/>
    <property type="evidence" value="ECO:0007669"/>
    <property type="project" value="TreeGrafter"/>
</dbReference>
<evidence type="ECO:0000259" key="9">
    <source>
        <dbReference type="Pfam" id="PF10406"/>
    </source>
</evidence>
<feature type="compositionally biased region" description="Basic residues" evidence="7">
    <location>
        <begin position="28"/>
        <end position="45"/>
    </location>
</feature>
<sequence>MAPDHSPSAHAGSKRPHSSSAEQEIHRAMKRQRVHHALRHAQRRPKNVEPAPQDPVFAQGQLLKSISAALVMAGFDSVKPSALEMFRSHVEEYMLHFLADARTSMLDGRRTTPIALDFASALARNDSTHTASLLKPQLELRVPDGISCPAISEPDPAPPPAPDFSTLLRPLMTQQPPAYIPRHFPALPPQHAWKQTPVFPEREKDSRKMREKATQEGILAEQALRKLAAAAKTGAMNAEKRRESVLSGEGRPREARVPQRTKKRMHEDTFAEVLKDIGSLDESIDLAGDGAGSGQKDDVDLGMPEGVVVNHNMSHWRKHGDRKAIRG</sequence>
<dbReference type="CDD" id="cd08049">
    <property type="entry name" value="TAF8"/>
    <property type="match status" value="1"/>
</dbReference>
<organism evidence="10 11">
    <name type="scientific">Dothistroma septosporum (strain NZE10 / CBS 128990)</name>
    <name type="common">Red band needle blight fungus</name>
    <name type="synonym">Mycosphaerella pini</name>
    <dbReference type="NCBI Taxonomy" id="675120"/>
    <lineage>
        <taxon>Eukaryota</taxon>
        <taxon>Fungi</taxon>
        <taxon>Dikarya</taxon>
        <taxon>Ascomycota</taxon>
        <taxon>Pezizomycotina</taxon>
        <taxon>Dothideomycetes</taxon>
        <taxon>Dothideomycetidae</taxon>
        <taxon>Mycosphaerellales</taxon>
        <taxon>Mycosphaerellaceae</taxon>
        <taxon>Dothistroma</taxon>
    </lineage>
</organism>
<feature type="domain" description="Bromodomain associated" evidence="8">
    <location>
        <begin position="58"/>
        <end position="123"/>
    </location>
</feature>
<dbReference type="GO" id="GO:0046982">
    <property type="term" value="F:protein heterodimerization activity"/>
    <property type="evidence" value="ECO:0007669"/>
    <property type="project" value="InterPro"/>
</dbReference>
<accession>N1PTA2</accession>
<gene>
    <name evidence="10" type="ORF">DOTSEDRAFT_70565</name>
</gene>
<dbReference type="Gene3D" id="1.10.20.10">
    <property type="entry name" value="Histone, subunit A"/>
    <property type="match status" value="1"/>
</dbReference>
<evidence type="ECO:0000256" key="2">
    <source>
        <dbReference type="ARBA" id="ARBA00008767"/>
    </source>
</evidence>
<evidence type="ECO:0000256" key="7">
    <source>
        <dbReference type="SAM" id="MobiDB-lite"/>
    </source>
</evidence>
<dbReference type="OMA" id="HDWIYAL"/>
<feature type="region of interest" description="Disordered" evidence="7">
    <location>
        <begin position="1"/>
        <end position="54"/>
    </location>
</feature>
<evidence type="ECO:0000256" key="3">
    <source>
        <dbReference type="ARBA" id="ARBA00017307"/>
    </source>
</evidence>
<evidence type="ECO:0000256" key="4">
    <source>
        <dbReference type="ARBA" id="ARBA00023015"/>
    </source>
</evidence>
<keyword evidence="4" id="KW-0805">Transcription regulation</keyword>
<keyword evidence="5" id="KW-0804">Transcription</keyword>
<dbReference type="Pfam" id="PF10406">
    <property type="entry name" value="TAF8_C"/>
    <property type="match status" value="1"/>
</dbReference>
<comment type="subcellular location">
    <subcellularLocation>
        <location evidence="1">Nucleus</location>
    </subcellularLocation>
</comment>
<dbReference type="InterPro" id="IPR019473">
    <property type="entry name" value="TFIID_su8_C"/>
</dbReference>
<proteinExistence type="inferred from homology"/>
<dbReference type="Pfam" id="PF07524">
    <property type="entry name" value="Bromo_TP"/>
    <property type="match status" value="1"/>
</dbReference>
<dbReference type="PANTHER" id="PTHR46469:SF1">
    <property type="entry name" value="TRANSCRIPTION INITIATION FACTOR TFIID SUBUNIT 8"/>
    <property type="match status" value="1"/>
</dbReference>
<evidence type="ECO:0000259" key="8">
    <source>
        <dbReference type="Pfam" id="PF07524"/>
    </source>
</evidence>
<comment type="similarity">
    <text evidence="2">Belongs to the TAF8 family.</text>
</comment>
<dbReference type="CDD" id="cd00076">
    <property type="entry name" value="HFD_SF"/>
    <property type="match status" value="1"/>
</dbReference>
<feature type="compositionally biased region" description="Basic and acidic residues" evidence="7">
    <location>
        <begin position="238"/>
        <end position="257"/>
    </location>
</feature>
<dbReference type="InterPro" id="IPR006565">
    <property type="entry name" value="BTP"/>
</dbReference>
<dbReference type="InterPro" id="IPR009072">
    <property type="entry name" value="Histone-fold"/>
</dbReference>